<dbReference type="RefSeq" id="XP_015654871.1">
    <property type="nucleotide sequence ID" value="XM_015806507.1"/>
</dbReference>
<evidence type="ECO:0000256" key="1">
    <source>
        <dbReference type="SAM" id="MobiDB-lite"/>
    </source>
</evidence>
<feature type="region of interest" description="Disordered" evidence="1">
    <location>
        <begin position="829"/>
        <end position="851"/>
    </location>
</feature>
<feature type="region of interest" description="Disordered" evidence="1">
    <location>
        <begin position="877"/>
        <end position="920"/>
    </location>
</feature>
<sequence>MGNASSDHRSDIAHGDAGSDATARNPLQRPSNASSQAHAAATRAQVGYSHTTSNGGGGGSRSNRHRNSTHGRTSDDRDDERSNLPLSFSIPQPPPPSSALQSVQTGNAGEGSRPRRVSVTVSSEANPVQPTPQRLTGFPRVGTNGSFGSNNGSFVSHVSSLNGKPRLTLGEARELLLSIFFPRQGQLECIASGFLTVEHYALMRGFWAPFLTTELRDKWYLDAVMLSVLGKDRWRSSRQQKEIIMSVSPSREQVLQLNQQRQEYSDQLRERLLDLCGSLVESNEYHNKKRTLQTLLEEYHRHKEAHSNGAPGGDSDSFGGSGADHKRDLSRTTSGATSEVQHQELLSLSLMRLQTTVSTSFDCFDLLARRIPTSVVASLPSSYLLSSTPVVYEPIAFQEKKVGDLDTMSFFMSLESRRRLLNGEAPDDSERLMNTSFNELGFTQSFSMRNNGNAESRIDSARQLYSAVRHAGLVVTTACSSMVLTVMFQLAEVLRVRQAFRDNRAKAAQKGITLEQLIGRKEATIHTYAGKHTDNLEELKRYAITDEMSLAVLTKLLIKRFKKENQAKMEKLRKRYPNVFAYLEAIAPPEEHDDFDVTRLLSGMVLKMMFLTGGGQRSIVADDRRVPGGISQVTDDVAISNMLEVPLLNRICWVACMMGMPIMSNHGILAQKHQGKPLTYVELDECCGVMRQLFQAVGALPCGSACPQQFKEWFPLFPFYAVNAEGKRVLMYLYAAQVSPIQRVPLTVQKDMTLLSFATALQAAKGKGRVDIANYFFEPALTVGYTEKDSDSELNSMSASVVPPPPPAKAAGPTSLLAPTSLADTINASDSVRSDRASPLSTSVNGSSAPRVMPASLSPVAVGQSNASPPAKDRYQYMTAVNPGSPTSATSPKTSPPKSITRQANSISNNNNISNAPGQLKSSLLDDQLSNSSSSASPSCSTLLEGDRDIDVYTCVNPQTQLYMRCSNEATLRRHRATELTPSVSVSYLHSQHEVQARRPDIALALHQTVPKLMPSEGFLVVRWTSAEPLVTFCAGDIVSAMAERVSASAASPGNSGDMYKRNSSSAGALNPPGAARYFTGATRPSQDGGITAGADGGSAANRSLHPITTTSGARSPDGGTGRLLIPPSPRSHTMRVNDSMPQDSAARPAGTGLSGRIGGATPSDHAGAHSSNYDAGYEGTDEDAANSSVNSGIAMEKTRMYQGLMHEFLGVKEKASRRLAVRWNVIDVLPSMQLVHRTRRMSASVKSGAASVNGSSKQQQEQLQYRNEVVLHVAAPEIPMSLPLRILTIGHERASMSVFTFISPDSDAACWANPRLIEAIVNRGDKGGGSSGGFNRTNSSGNYLSGSALSKGPSGILCNTEEELHNVFFSIGVLLSNAIVNGVYFSAPIAPLAFLLMKKALNSGDYSFKSFMWLEPADGNLLNPALVLNSAYEILTMTEQQYVAFLQSRGVAYGDAHVFPVMHSLLDEMKEDRLWQPMGTQQQQQQPAAATAERSRLAQSQMSIGRQPRVHDSGDSTSLPTSSNPREKSFNTSHMSSGMNEYMKLIELHNRRGSTFRRSQLSSGTAGNGGRGASVSGMLPNILMSVNVPVHDRLQGYRSQQQLQHKGDGQRAASDTLSLEQLYAQLPSRREYLFLYLVNDLAWGSARRDDVGEKNKELWVSMARGFMTSAVAKSPLMTNCCSRIIREVLCVPRSDG</sequence>
<feature type="compositionally biased region" description="Polar residues" evidence="1">
    <location>
        <begin position="1557"/>
        <end position="1566"/>
    </location>
</feature>
<reference evidence="2 3" key="1">
    <citation type="submission" date="2015-07" db="EMBL/GenBank/DDBJ databases">
        <title>High-quality genome of monoxenous trypanosomatid Leptomonas pyrrhocoris.</title>
        <authorList>
            <person name="Flegontov P."/>
            <person name="Butenko A."/>
            <person name="Firsov S."/>
            <person name="Vlcek C."/>
            <person name="Logacheva M.D."/>
            <person name="Field M."/>
            <person name="Filatov D."/>
            <person name="Flegontova O."/>
            <person name="Gerasimov E."/>
            <person name="Jackson A.P."/>
            <person name="Kelly S."/>
            <person name="Opperdoes F."/>
            <person name="O'Reilly A."/>
            <person name="Votypka J."/>
            <person name="Yurchenko V."/>
            <person name="Lukes J."/>
        </authorList>
    </citation>
    <scope>NUCLEOTIDE SEQUENCE [LARGE SCALE GENOMIC DNA]</scope>
    <source>
        <strain evidence="2">H10</strain>
    </source>
</reference>
<feature type="region of interest" description="Disordered" evidence="1">
    <location>
        <begin position="303"/>
        <end position="338"/>
    </location>
</feature>
<proteinExistence type="predicted"/>
<dbReference type="GeneID" id="26908042"/>
<feature type="region of interest" description="Disordered" evidence="1">
    <location>
        <begin position="1478"/>
        <end position="1537"/>
    </location>
</feature>
<feature type="compositionally biased region" description="Basic and acidic residues" evidence="1">
    <location>
        <begin position="72"/>
        <end position="82"/>
    </location>
</feature>
<feature type="compositionally biased region" description="Low complexity" evidence="1">
    <location>
        <begin position="31"/>
        <end position="53"/>
    </location>
</feature>
<dbReference type="VEuPathDB" id="TriTrypDB:LpyrH10_20_0800"/>
<feature type="region of interest" description="Disordered" evidence="1">
    <location>
        <begin position="1049"/>
        <end position="1187"/>
    </location>
</feature>
<feature type="compositionally biased region" description="Polar residues" evidence="1">
    <location>
        <begin position="1131"/>
        <end position="1143"/>
    </location>
</feature>
<feature type="compositionally biased region" description="Polar residues" evidence="1">
    <location>
        <begin position="839"/>
        <end position="848"/>
    </location>
</feature>
<accession>A0A0N0VDS6</accession>
<feature type="region of interest" description="Disordered" evidence="1">
    <location>
        <begin position="795"/>
        <end position="816"/>
    </location>
</feature>
<dbReference type="Proteomes" id="UP000037923">
    <property type="component" value="Unassembled WGS sequence"/>
</dbReference>
<protein>
    <submittedName>
        <fullName evidence="2">Uncharacterized protein</fullName>
    </submittedName>
</protein>
<name>A0A0N0VDS6_LEPPY</name>
<organism evidence="2 3">
    <name type="scientific">Leptomonas pyrrhocoris</name>
    <name type="common">Firebug parasite</name>
    <dbReference type="NCBI Taxonomy" id="157538"/>
    <lineage>
        <taxon>Eukaryota</taxon>
        <taxon>Discoba</taxon>
        <taxon>Euglenozoa</taxon>
        <taxon>Kinetoplastea</taxon>
        <taxon>Metakinetoplastina</taxon>
        <taxon>Trypanosomatida</taxon>
        <taxon>Trypanosomatidae</taxon>
        <taxon>Leishmaniinae</taxon>
        <taxon>Leptomonas</taxon>
    </lineage>
</organism>
<feature type="compositionally biased region" description="Basic and acidic residues" evidence="1">
    <location>
        <begin position="1"/>
        <end position="14"/>
    </location>
</feature>
<evidence type="ECO:0000313" key="2">
    <source>
        <dbReference type="EMBL" id="KPA76432.1"/>
    </source>
</evidence>
<evidence type="ECO:0000313" key="3">
    <source>
        <dbReference type="Proteomes" id="UP000037923"/>
    </source>
</evidence>
<gene>
    <name evidence="2" type="ORF">ABB37_07757</name>
</gene>
<keyword evidence="3" id="KW-1185">Reference proteome</keyword>
<dbReference type="OrthoDB" id="272602at2759"/>
<feature type="compositionally biased region" description="Low complexity" evidence="1">
    <location>
        <begin position="1481"/>
        <end position="1493"/>
    </location>
</feature>
<feature type="compositionally biased region" description="Polar residues" evidence="1">
    <location>
        <begin position="1516"/>
        <end position="1537"/>
    </location>
</feature>
<dbReference type="OMA" id="MWLEPAD"/>
<dbReference type="EMBL" id="LGTL01000020">
    <property type="protein sequence ID" value="KPA76432.1"/>
    <property type="molecule type" value="Genomic_DNA"/>
</dbReference>
<comment type="caution">
    <text evidence="2">The sequence shown here is derived from an EMBL/GenBank/DDBJ whole genome shotgun (WGS) entry which is preliminary data.</text>
</comment>
<feature type="region of interest" description="Disordered" evidence="1">
    <location>
        <begin position="1"/>
        <end position="139"/>
    </location>
</feature>
<feature type="compositionally biased region" description="Polar residues" evidence="1">
    <location>
        <begin position="124"/>
        <end position="134"/>
    </location>
</feature>
<feature type="region of interest" description="Disordered" evidence="1">
    <location>
        <begin position="1556"/>
        <end position="1575"/>
    </location>
</feature>
<feature type="compositionally biased region" description="Low complexity" evidence="1">
    <location>
        <begin position="883"/>
        <end position="920"/>
    </location>
</feature>